<accession>A0ABY8XI84</accession>
<feature type="region of interest" description="Disordered" evidence="1">
    <location>
        <begin position="58"/>
        <end position="78"/>
    </location>
</feature>
<organism evidence="2 3">
    <name type="scientific">Amycolatopsis nalaikhensis</name>
    <dbReference type="NCBI Taxonomy" id="715472"/>
    <lineage>
        <taxon>Bacteria</taxon>
        <taxon>Bacillati</taxon>
        <taxon>Actinomycetota</taxon>
        <taxon>Actinomycetes</taxon>
        <taxon>Pseudonocardiales</taxon>
        <taxon>Pseudonocardiaceae</taxon>
        <taxon>Amycolatopsis</taxon>
    </lineage>
</organism>
<sequence>MGSEAKRLADELVKDLKAAGWQEGRSANPSLRNAMDAKDWRLFVGPGLEQSVWVPINPPDVESVHHSRGVARGQGADI</sequence>
<name>A0ABY8XI84_9PSEU</name>
<keyword evidence="3" id="KW-1185">Reference proteome</keyword>
<gene>
    <name evidence="2" type="ORF">QP939_41995</name>
</gene>
<evidence type="ECO:0000313" key="2">
    <source>
        <dbReference type="EMBL" id="WIV55334.1"/>
    </source>
</evidence>
<dbReference type="RefSeq" id="WP_285452233.1">
    <property type="nucleotide sequence ID" value="NZ_CP127173.1"/>
</dbReference>
<protein>
    <submittedName>
        <fullName evidence="2">Uncharacterized protein</fullName>
    </submittedName>
</protein>
<dbReference type="EMBL" id="CP127173">
    <property type="protein sequence ID" value="WIV55334.1"/>
    <property type="molecule type" value="Genomic_DNA"/>
</dbReference>
<dbReference type="Proteomes" id="UP001227101">
    <property type="component" value="Chromosome"/>
</dbReference>
<evidence type="ECO:0000256" key="1">
    <source>
        <dbReference type="SAM" id="MobiDB-lite"/>
    </source>
</evidence>
<reference evidence="2 3" key="1">
    <citation type="submission" date="2023-06" db="EMBL/GenBank/DDBJ databases">
        <authorList>
            <person name="Oyuntsetseg B."/>
            <person name="Kim S.B."/>
        </authorList>
    </citation>
    <scope>NUCLEOTIDE SEQUENCE [LARGE SCALE GENOMIC DNA]</scope>
    <source>
        <strain evidence="2 3">2-2</strain>
    </source>
</reference>
<evidence type="ECO:0000313" key="3">
    <source>
        <dbReference type="Proteomes" id="UP001227101"/>
    </source>
</evidence>
<proteinExistence type="predicted"/>